<dbReference type="EMBL" id="CCKQ01007565">
    <property type="protein sequence ID" value="CDW78954.1"/>
    <property type="molecule type" value="Genomic_DNA"/>
</dbReference>
<dbReference type="SUPFAM" id="SSF50249">
    <property type="entry name" value="Nucleic acid-binding proteins"/>
    <property type="match status" value="1"/>
</dbReference>
<dbReference type="Pfam" id="PF15985">
    <property type="entry name" value="KH_6"/>
    <property type="match status" value="1"/>
</dbReference>
<evidence type="ECO:0000256" key="2">
    <source>
        <dbReference type="ARBA" id="ARBA00009155"/>
    </source>
</evidence>
<dbReference type="PANTHER" id="PTHR21321:SF4">
    <property type="entry name" value="EXOSOME COMPLEX COMPONENT RRP4"/>
    <property type="match status" value="1"/>
</dbReference>
<dbReference type="PROSITE" id="PS50126">
    <property type="entry name" value="S1"/>
    <property type="match status" value="1"/>
</dbReference>
<organism evidence="6 7">
    <name type="scientific">Stylonychia lemnae</name>
    <name type="common">Ciliate</name>
    <dbReference type="NCBI Taxonomy" id="5949"/>
    <lineage>
        <taxon>Eukaryota</taxon>
        <taxon>Sar</taxon>
        <taxon>Alveolata</taxon>
        <taxon>Ciliophora</taxon>
        <taxon>Intramacronucleata</taxon>
        <taxon>Spirotrichea</taxon>
        <taxon>Stichotrichia</taxon>
        <taxon>Sporadotrichida</taxon>
        <taxon>Oxytrichidae</taxon>
        <taxon>Stylonychinae</taxon>
        <taxon>Stylonychia</taxon>
    </lineage>
</organism>
<comment type="similarity">
    <text evidence="2">Belongs to the RRP4 family.</text>
</comment>
<dbReference type="Gene3D" id="2.40.50.140">
    <property type="entry name" value="Nucleic acid-binding proteins"/>
    <property type="match status" value="1"/>
</dbReference>
<dbReference type="GO" id="GO:0071038">
    <property type="term" value="P:TRAMP-dependent tRNA surveillance pathway"/>
    <property type="evidence" value="ECO:0007669"/>
    <property type="project" value="TreeGrafter"/>
</dbReference>
<comment type="subcellular location">
    <subcellularLocation>
        <location evidence="1">Nucleus</location>
    </subcellularLocation>
</comment>
<dbReference type="AlphaFoldDB" id="A0A078A9U7"/>
<sequence>MRIVVPGDYVDEGFIAGHGTYEQEGKIYASLAGIVHRIDKVICVKPLKTSFKPDIGDVIIGRIVAVENKRWTVDINSYQHGVLNLTNINLPGGLQRRRSEEDKMQMRNYFKENDIISGEVQSINTHDGKINMQTRNLKYGKLINGFLIKVDHNYIRRMKSHILEFFQEDWQPIACIIGTNGYIWIYTPDKLTQNTQQSEVKVISKETRVKMAVLRNSIIILEKVQLPIFKDTIQKVLDSQRQNAIEAKDMLKSYEILGKEAKYLIESEINLKKPVNLQLIQTDINNQDFIMN</sequence>
<dbReference type="InterPro" id="IPR048565">
    <property type="entry name" value="S1_RRP4"/>
</dbReference>
<name>A0A078A9U7_STYLE</name>
<protein>
    <submittedName>
        <fullName evidence="6">Exosome complex exonuclease rrp4</fullName>
    </submittedName>
</protein>
<dbReference type="OMA" id="GPYIPEV"/>
<dbReference type="GO" id="GO:0071051">
    <property type="term" value="P:poly(A)-dependent snoRNA 3'-end processing"/>
    <property type="evidence" value="ECO:0007669"/>
    <property type="project" value="TreeGrafter"/>
</dbReference>
<dbReference type="Pfam" id="PF21266">
    <property type="entry name" value="S1_RRP4"/>
    <property type="match status" value="1"/>
</dbReference>
<dbReference type="Gene3D" id="2.40.50.100">
    <property type="match status" value="1"/>
</dbReference>
<dbReference type="GO" id="GO:0071034">
    <property type="term" value="P:CUT catabolic process"/>
    <property type="evidence" value="ECO:0007669"/>
    <property type="project" value="TreeGrafter"/>
</dbReference>
<dbReference type="SUPFAM" id="SSF54791">
    <property type="entry name" value="Eukaryotic type KH-domain (KH-domain type I)"/>
    <property type="match status" value="1"/>
</dbReference>
<proteinExistence type="inferred from homology"/>
<dbReference type="GO" id="GO:0000177">
    <property type="term" value="C:cytoplasmic exosome (RNase complex)"/>
    <property type="evidence" value="ECO:0007669"/>
    <property type="project" value="TreeGrafter"/>
</dbReference>
<dbReference type="GO" id="GO:0003723">
    <property type="term" value="F:RNA binding"/>
    <property type="evidence" value="ECO:0007669"/>
    <property type="project" value="UniProtKB-KW"/>
</dbReference>
<dbReference type="Proteomes" id="UP000039865">
    <property type="component" value="Unassembled WGS sequence"/>
</dbReference>
<reference evidence="6 7" key="1">
    <citation type="submission" date="2014-06" db="EMBL/GenBank/DDBJ databases">
        <authorList>
            <person name="Swart Estienne"/>
        </authorList>
    </citation>
    <scope>NUCLEOTIDE SEQUENCE [LARGE SCALE GENOMIC DNA]</scope>
    <source>
        <strain evidence="6 7">130c</strain>
    </source>
</reference>
<keyword evidence="6" id="KW-0378">Hydrolase</keyword>
<dbReference type="InParanoid" id="A0A078A9U7"/>
<keyword evidence="7" id="KW-1185">Reference proteome</keyword>
<evidence type="ECO:0000256" key="3">
    <source>
        <dbReference type="ARBA" id="ARBA00022835"/>
    </source>
</evidence>
<dbReference type="InterPro" id="IPR026699">
    <property type="entry name" value="Exosome_RNA_bind1/RRP40/RRP4"/>
</dbReference>
<dbReference type="InterPro" id="IPR025721">
    <property type="entry name" value="Exosome_cplx_N_dom"/>
</dbReference>
<evidence type="ECO:0000256" key="1">
    <source>
        <dbReference type="ARBA" id="ARBA00004123"/>
    </source>
</evidence>
<evidence type="ECO:0000259" key="5">
    <source>
        <dbReference type="PROSITE" id="PS50126"/>
    </source>
</evidence>
<dbReference type="CDD" id="cd05789">
    <property type="entry name" value="S1_Rrp4"/>
    <property type="match status" value="1"/>
</dbReference>
<dbReference type="GO" id="GO:0000176">
    <property type="term" value="C:nuclear exosome (RNase complex)"/>
    <property type="evidence" value="ECO:0007669"/>
    <property type="project" value="TreeGrafter"/>
</dbReference>
<accession>A0A078A9U7</accession>
<dbReference type="GO" id="GO:0034475">
    <property type="term" value="P:U4 snRNA 3'-end processing"/>
    <property type="evidence" value="ECO:0007669"/>
    <property type="project" value="TreeGrafter"/>
</dbReference>
<dbReference type="OrthoDB" id="1650at2759"/>
<dbReference type="InterPro" id="IPR003029">
    <property type="entry name" value="S1_domain"/>
</dbReference>
<keyword evidence="6" id="KW-0269">Exonuclease</keyword>
<dbReference type="GO" id="GO:0000467">
    <property type="term" value="P:exonucleolytic trimming to generate mature 3'-end of 5.8S rRNA from tricistronic rRNA transcript (SSU-rRNA, 5.8S rRNA, LSU-rRNA)"/>
    <property type="evidence" value="ECO:0007669"/>
    <property type="project" value="TreeGrafter"/>
</dbReference>
<keyword evidence="6" id="KW-0540">Nuclease</keyword>
<dbReference type="InterPro" id="IPR004088">
    <property type="entry name" value="KH_dom_type_1"/>
</dbReference>
<evidence type="ECO:0000313" key="7">
    <source>
        <dbReference type="Proteomes" id="UP000039865"/>
    </source>
</evidence>
<evidence type="ECO:0000256" key="4">
    <source>
        <dbReference type="ARBA" id="ARBA00022884"/>
    </source>
</evidence>
<feature type="domain" description="S1 motif" evidence="5">
    <location>
        <begin position="56"/>
        <end position="135"/>
    </location>
</feature>
<gene>
    <name evidence="6" type="primary">Contig16750.g17843</name>
    <name evidence="6" type="ORF">STYLEM_7939</name>
</gene>
<dbReference type="SMART" id="SM00316">
    <property type="entry name" value="S1"/>
    <property type="match status" value="1"/>
</dbReference>
<keyword evidence="4" id="KW-0694">RNA-binding</keyword>
<dbReference type="FunCoup" id="A0A078A9U7">
    <property type="interactions" value="532"/>
</dbReference>
<dbReference type="GO" id="GO:0004527">
    <property type="term" value="F:exonuclease activity"/>
    <property type="evidence" value="ECO:0007669"/>
    <property type="project" value="UniProtKB-KW"/>
</dbReference>
<evidence type="ECO:0000313" key="6">
    <source>
        <dbReference type="EMBL" id="CDW78954.1"/>
    </source>
</evidence>
<keyword evidence="3" id="KW-0271">Exosome</keyword>
<dbReference type="InterPro" id="IPR036612">
    <property type="entry name" value="KH_dom_type_1_sf"/>
</dbReference>
<dbReference type="GO" id="GO:0071035">
    <property type="term" value="P:nuclear polyadenylation-dependent rRNA catabolic process"/>
    <property type="evidence" value="ECO:0007669"/>
    <property type="project" value="TreeGrafter"/>
</dbReference>
<dbReference type="InterPro" id="IPR012340">
    <property type="entry name" value="NA-bd_OB-fold"/>
</dbReference>
<dbReference type="Pfam" id="PF14382">
    <property type="entry name" value="ECR1_N"/>
    <property type="match status" value="1"/>
</dbReference>
<dbReference type="PANTHER" id="PTHR21321">
    <property type="entry name" value="PNAS-3 RELATED"/>
    <property type="match status" value="1"/>
</dbReference>
<dbReference type="SUPFAM" id="SSF110324">
    <property type="entry name" value="Ribosomal L27 protein-like"/>
    <property type="match status" value="1"/>
</dbReference>